<comment type="caution">
    <text evidence="3">The sequence shown here is derived from an EMBL/GenBank/DDBJ whole genome shotgun (WGS) entry which is preliminary data.</text>
</comment>
<organism evidence="3 4">
    <name type="scientific">Acidithrix ferrooxidans</name>
    <dbReference type="NCBI Taxonomy" id="1280514"/>
    <lineage>
        <taxon>Bacteria</taxon>
        <taxon>Bacillati</taxon>
        <taxon>Actinomycetota</taxon>
        <taxon>Acidimicrobiia</taxon>
        <taxon>Acidimicrobiales</taxon>
        <taxon>Acidimicrobiaceae</taxon>
        <taxon>Acidithrix</taxon>
    </lineage>
</organism>
<reference evidence="3 4" key="1">
    <citation type="submission" date="2015-01" db="EMBL/GenBank/DDBJ databases">
        <title>Draft genome of the acidophilic iron oxidizer Acidithrix ferrooxidans strain Py-F3.</title>
        <authorList>
            <person name="Poehlein A."/>
            <person name="Eisen S."/>
            <person name="Schloemann M."/>
            <person name="Johnson B.D."/>
            <person name="Daniel R."/>
            <person name="Muehling M."/>
        </authorList>
    </citation>
    <scope>NUCLEOTIDE SEQUENCE [LARGE SCALE GENOMIC DNA]</scope>
    <source>
        <strain evidence="3 4">Py-F3</strain>
    </source>
</reference>
<accession>A0A0D8HE63</accession>
<dbReference type="EC" id="1.14.99.48" evidence="3"/>
<dbReference type="OrthoDB" id="5518003at2"/>
<evidence type="ECO:0000256" key="1">
    <source>
        <dbReference type="SAM" id="MobiDB-lite"/>
    </source>
</evidence>
<dbReference type="GO" id="GO:0016491">
    <property type="term" value="F:oxidoreductase activity"/>
    <property type="evidence" value="ECO:0007669"/>
    <property type="project" value="UniProtKB-KW"/>
</dbReference>
<dbReference type="InterPro" id="IPR050404">
    <property type="entry name" value="Heme-degrading_MO"/>
</dbReference>
<sequence length="99" mass="10854">MYFVVNRIAAPVSESFEKGFSTSMDSTLKEVVGLVRASLMRPNKEGSPYLATMEFESEEDFINWHQSDAFRAAHGDRGGSSGSEAPGADSYEIVADLRN</sequence>
<dbReference type="PANTHER" id="PTHR34474:SF2">
    <property type="entry name" value="SIGNAL TRANSDUCTION PROTEIN TRAP"/>
    <property type="match status" value="1"/>
</dbReference>
<dbReference type="PROSITE" id="PS51725">
    <property type="entry name" value="ABM"/>
    <property type="match status" value="1"/>
</dbReference>
<feature type="region of interest" description="Disordered" evidence="1">
    <location>
        <begin position="73"/>
        <end position="99"/>
    </location>
</feature>
<dbReference type="PANTHER" id="PTHR34474">
    <property type="entry name" value="SIGNAL TRANSDUCTION PROTEIN TRAP"/>
    <property type="match status" value="1"/>
</dbReference>
<dbReference type="AlphaFoldDB" id="A0A0D8HE63"/>
<protein>
    <submittedName>
        <fullName evidence="3">Heme oxygenase (Staphylobilin-producing)</fullName>
        <ecNumber evidence="3">1.14.99.48</ecNumber>
    </submittedName>
</protein>
<evidence type="ECO:0000313" key="4">
    <source>
        <dbReference type="Proteomes" id="UP000032360"/>
    </source>
</evidence>
<dbReference type="Proteomes" id="UP000032360">
    <property type="component" value="Unassembled WGS sequence"/>
</dbReference>
<evidence type="ECO:0000259" key="2">
    <source>
        <dbReference type="PROSITE" id="PS51725"/>
    </source>
</evidence>
<feature type="domain" description="ABM" evidence="2">
    <location>
        <begin position="2"/>
        <end position="93"/>
    </location>
</feature>
<dbReference type="STRING" id="1280514.AXFE_30630"/>
<dbReference type="SUPFAM" id="SSF54909">
    <property type="entry name" value="Dimeric alpha+beta barrel"/>
    <property type="match status" value="1"/>
</dbReference>
<dbReference type="EMBL" id="JXYS01000100">
    <property type="protein sequence ID" value="KJF16082.1"/>
    <property type="molecule type" value="Genomic_DNA"/>
</dbReference>
<dbReference type="Gene3D" id="3.30.70.100">
    <property type="match status" value="1"/>
</dbReference>
<keyword evidence="4" id="KW-1185">Reference proteome</keyword>
<dbReference type="Pfam" id="PF03992">
    <property type="entry name" value="ABM"/>
    <property type="match status" value="1"/>
</dbReference>
<proteinExistence type="predicted"/>
<dbReference type="InterPro" id="IPR007138">
    <property type="entry name" value="ABM_dom"/>
</dbReference>
<keyword evidence="3" id="KW-0560">Oxidoreductase</keyword>
<evidence type="ECO:0000313" key="3">
    <source>
        <dbReference type="EMBL" id="KJF16082.1"/>
    </source>
</evidence>
<name>A0A0D8HE63_9ACTN</name>
<dbReference type="InterPro" id="IPR011008">
    <property type="entry name" value="Dimeric_a/b-barrel"/>
</dbReference>
<gene>
    <name evidence="3" type="primary">isdG</name>
    <name evidence="3" type="ORF">AXFE_30630</name>
</gene>